<dbReference type="SUPFAM" id="SSF74650">
    <property type="entry name" value="Galactose mutarotase-like"/>
    <property type="match status" value="1"/>
</dbReference>
<keyword evidence="2" id="KW-1185">Reference proteome</keyword>
<dbReference type="InterPro" id="IPR011013">
    <property type="entry name" value="Gal_mutarotase_sf_dom"/>
</dbReference>
<evidence type="ECO:0000313" key="1">
    <source>
        <dbReference type="EMBL" id="TDE15874.1"/>
    </source>
</evidence>
<dbReference type="Pfam" id="PF01263">
    <property type="entry name" value="Aldose_epim"/>
    <property type="match status" value="1"/>
</dbReference>
<reference evidence="1 2" key="1">
    <citation type="submission" date="2019-03" db="EMBL/GenBank/DDBJ databases">
        <title>Draft genome sequences of novel Actinobacteria.</title>
        <authorList>
            <person name="Sahin N."/>
            <person name="Ay H."/>
            <person name="Saygin H."/>
        </authorList>
    </citation>
    <scope>NUCLEOTIDE SEQUENCE [LARGE SCALE GENOMIC DNA]</scope>
    <source>
        <strain evidence="1 2">5K138</strain>
    </source>
</reference>
<sequence length="319" mass="34045">MATGPQPLSGGAGREFRIASAGYRAVVTRTGATLRELTYDDSPLVDGFGAGELPPAGHGQILAPWPNRLRDGRWSWRGQQHRLPVDEPARGHSASHGLVRWLAWQPRAHDASSITLSCELPARPGYPFALDLECRYALSEDGLSARLVTRNAGTAAAPVALGAHPYLRPLGPLDQSVLTVPATRRVLTDAAGRPSGVGDLSRHGPDLRHGRPLDGLILNHTLGGLRRTDGRVSCMLAEPARTIELWAGPSCRWLQIYTGDALPGPARRRAVAVEPMTAPPQALATGTDLEVLEPGAELDLEWGLRITPASRIPAAPVVP</sequence>
<dbReference type="OrthoDB" id="4739604at2"/>
<gene>
    <name evidence="1" type="ORF">E1269_00835</name>
</gene>
<evidence type="ECO:0000313" key="2">
    <source>
        <dbReference type="Proteomes" id="UP000294739"/>
    </source>
</evidence>
<dbReference type="GO" id="GO:0005975">
    <property type="term" value="P:carbohydrate metabolic process"/>
    <property type="evidence" value="ECO:0007669"/>
    <property type="project" value="InterPro"/>
</dbReference>
<organism evidence="1 2">
    <name type="scientific">Jiangella asiatica</name>
    <dbReference type="NCBI Taxonomy" id="2530372"/>
    <lineage>
        <taxon>Bacteria</taxon>
        <taxon>Bacillati</taxon>
        <taxon>Actinomycetota</taxon>
        <taxon>Actinomycetes</taxon>
        <taxon>Jiangellales</taxon>
        <taxon>Jiangellaceae</taxon>
        <taxon>Jiangella</taxon>
    </lineage>
</organism>
<dbReference type="InterPro" id="IPR014718">
    <property type="entry name" value="GH-type_carb-bd"/>
</dbReference>
<dbReference type="InParanoid" id="A0A4R5DTV9"/>
<dbReference type="RefSeq" id="WP_131890007.1">
    <property type="nucleotide sequence ID" value="NZ_SMKZ01000001.1"/>
</dbReference>
<proteinExistence type="predicted"/>
<dbReference type="GO" id="GO:0016853">
    <property type="term" value="F:isomerase activity"/>
    <property type="evidence" value="ECO:0007669"/>
    <property type="project" value="InterPro"/>
</dbReference>
<dbReference type="InterPro" id="IPR037480">
    <property type="entry name" value="YihR-like"/>
</dbReference>
<dbReference type="Gene3D" id="2.70.98.10">
    <property type="match status" value="1"/>
</dbReference>
<accession>A0A4R5DTV9</accession>
<dbReference type="InterPro" id="IPR008183">
    <property type="entry name" value="Aldose_1/G6P_1-epimerase"/>
</dbReference>
<dbReference type="CDD" id="cd09022">
    <property type="entry name" value="Aldose_epim_Ec_YihR"/>
    <property type="match status" value="1"/>
</dbReference>
<protein>
    <submittedName>
        <fullName evidence="1">Aldose epimerase</fullName>
    </submittedName>
</protein>
<name>A0A4R5DTV9_9ACTN</name>
<dbReference type="Proteomes" id="UP000294739">
    <property type="component" value="Unassembled WGS sequence"/>
</dbReference>
<comment type="caution">
    <text evidence="1">The sequence shown here is derived from an EMBL/GenBank/DDBJ whole genome shotgun (WGS) entry which is preliminary data.</text>
</comment>
<dbReference type="EMBL" id="SMKZ01000001">
    <property type="protein sequence ID" value="TDE15874.1"/>
    <property type="molecule type" value="Genomic_DNA"/>
</dbReference>
<dbReference type="AlphaFoldDB" id="A0A4R5DTV9"/>
<dbReference type="GO" id="GO:0030246">
    <property type="term" value="F:carbohydrate binding"/>
    <property type="evidence" value="ECO:0007669"/>
    <property type="project" value="InterPro"/>
</dbReference>